<evidence type="ECO:0000313" key="1">
    <source>
        <dbReference type="EMBL" id="EID52758.1"/>
    </source>
</evidence>
<keyword evidence="2" id="KW-1185">Reference proteome</keyword>
<name>I0UY05_9PSEU</name>
<evidence type="ECO:0000313" key="2">
    <source>
        <dbReference type="Proteomes" id="UP000004691"/>
    </source>
</evidence>
<dbReference type="HOGENOM" id="CLU_816088_0_0_11"/>
<accession>I0UY05</accession>
<protein>
    <submittedName>
        <fullName evidence="1">Uncharacterized protein</fullName>
    </submittedName>
</protein>
<dbReference type="eggNOG" id="ENOG50347TR">
    <property type="taxonomic scope" value="Bacteria"/>
</dbReference>
<reference evidence="1 2" key="1">
    <citation type="submission" date="2012-01" db="EMBL/GenBank/DDBJ databases">
        <title>Improved High-Quality Draft sequence of Saccharomonospora xinjiangensis XJ-54.</title>
        <authorList>
            <consortium name="US DOE Joint Genome Institute"/>
            <person name="Lucas S."/>
            <person name="Han J."/>
            <person name="Lapidus A."/>
            <person name="Cheng J.-F."/>
            <person name="Goodwin L."/>
            <person name="Pitluck S."/>
            <person name="Peters L."/>
            <person name="Mikhailova N."/>
            <person name="Teshima H."/>
            <person name="Detter J.C."/>
            <person name="Han C."/>
            <person name="Tapia R."/>
            <person name="Land M."/>
            <person name="Hauser L."/>
            <person name="Kyrpides N."/>
            <person name="Ivanova N."/>
            <person name="Pagani I."/>
            <person name="Brambilla E.-M."/>
            <person name="Klenk H.-P."/>
            <person name="Woyke T."/>
        </authorList>
    </citation>
    <scope>NUCLEOTIDE SEQUENCE [LARGE SCALE GENOMIC DNA]</scope>
    <source>
        <strain evidence="1 2">XJ-54</strain>
    </source>
</reference>
<proteinExistence type="predicted"/>
<dbReference type="EMBL" id="JH636049">
    <property type="protein sequence ID" value="EID52758.1"/>
    <property type="molecule type" value="Genomic_DNA"/>
</dbReference>
<dbReference type="STRING" id="882086.SacxiDRAFT_0482"/>
<gene>
    <name evidence="1" type="ORF">SacxiDRAFT_0482</name>
</gene>
<dbReference type="Proteomes" id="UP000004691">
    <property type="component" value="Unassembled WGS sequence"/>
</dbReference>
<sequence>MTEGARKTDDLAVAATNSAQSLDDYAVGLRRLRDDMERIRAQAAAAGLEVDGGIIRDPGPAPPDPGRPPVGPAATEVVVVAHRQATAEWNAYANRIRAYAEAETQVAQVRRAQEFLDDTLQNAWNDVKSKWFITIGDLANGAVESLRAVHSSILLRESGRLADDAARFMAQATSTSGVTPDVVYRDVDTARTMANQADDLARESADAKAAAGRLALKTSGALAAAGVVYDIAVADKPVGQAFVSGAGGFAASVGAGVATGALVGSAIPVPGVGTVAGAVVGAVVGVFTSGAIDSLYQNGIGALGDAVEAGAEAVGDTVEAIGDAAGAVGDAIGDAWDAVF</sequence>
<dbReference type="AlphaFoldDB" id="I0UY05"/>
<organism evidence="1 2">
    <name type="scientific">Saccharomonospora xinjiangensis XJ-54</name>
    <dbReference type="NCBI Taxonomy" id="882086"/>
    <lineage>
        <taxon>Bacteria</taxon>
        <taxon>Bacillati</taxon>
        <taxon>Actinomycetota</taxon>
        <taxon>Actinomycetes</taxon>
        <taxon>Pseudonocardiales</taxon>
        <taxon>Pseudonocardiaceae</taxon>
        <taxon>Saccharomonospora</taxon>
    </lineage>
</organism>